<dbReference type="EMBL" id="UOGA01000059">
    <property type="protein sequence ID" value="VAX16216.1"/>
    <property type="molecule type" value="Genomic_DNA"/>
</dbReference>
<reference evidence="1" key="1">
    <citation type="submission" date="2018-06" db="EMBL/GenBank/DDBJ databases">
        <authorList>
            <person name="Zhirakovskaya E."/>
        </authorList>
    </citation>
    <scope>NUCLEOTIDE SEQUENCE</scope>
</reference>
<organism evidence="1">
    <name type="scientific">hydrothermal vent metagenome</name>
    <dbReference type="NCBI Taxonomy" id="652676"/>
    <lineage>
        <taxon>unclassified sequences</taxon>
        <taxon>metagenomes</taxon>
        <taxon>ecological metagenomes</taxon>
    </lineage>
</organism>
<accession>A0A3B1BD61</accession>
<sequence length="77" mass="8777">MSENNPIPTFKGINDRPVLRDWDDIRREIEKTPKPDIMADRSIELGPCGMGMTVIQSNWAIKEMKPGEVLRTESSHP</sequence>
<dbReference type="AlphaFoldDB" id="A0A3B1BD61"/>
<evidence type="ECO:0000313" key="1">
    <source>
        <dbReference type="EMBL" id="VAX16216.1"/>
    </source>
</evidence>
<name>A0A3B1BD61_9ZZZZ</name>
<protein>
    <submittedName>
        <fullName evidence="1">Uncharacterized protein</fullName>
    </submittedName>
</protein>
<proteinExistence type="predicted"/>
<gene>
    <name evidence="1" type="ORF">MNBD_NITROSPINAE04-2603</name>
</gene>